<evidence type="ECO:0000256" key="7">
    <source>
        <dbReference type="PIRSR" id="PIRSR016502-1"/>
    </source>
</evidence>
<feature type="transmembrane region" description="Helical" evidence="8">
    <location>
        <begin position="146"/>
        <end position="165"/>
    </location>
</feature>
<dbReference type="GO" id="GO:0005886">
    <property type="term" value="C:plasma membrane"/>
    <property type="evidence" value="ECO:0007669"/>
    <property type="project" value="UniProtKB-SubCell"/>
</dbReference>
<comment type="caution">
    <text evidence="9">The sequence shown here is derived from an EMBL/GenBank/DDBJ whole genome shotgun (WGS) entry which is preliminary data.</text>
</comment>
<dbReference type="GO" id="GO:0015204">
    <property type="term" value="F:urea transmembrane transporter activity"/>
    <property type="evidence" value="ECO:0007669"/>
    <property type="project" value="InterPro"/>
</dbReference>
<dbReference type="PANTHER" id="PTHR10464:SF4">
    <property type="entry name" value="UREA TRANSPORTER"/>
    <property type="match status" value="1"/>
</dbReference>
<accession>A0A9D1R1R6</accession>
<evidence type="ECO:0000313" key="9">
    <source>
        <dbReference type="EMBL" id="HIW79374.1"/>
    </source>
</evidence>
<feature type="transmembrane region" description="Helical" evidence="8">
    <location>
        <begin position="47"/>
        <end position="80"/>
    </location>
</feature>
<keyword evidence="5 8" id="KW-1133">Transmembrane helix</keyword>
<dbReference type="Proteomes" id="UP000824264">
    <property type="component" value="Unassembled WGS sequence"/>
</dbReference>
<gene>
    <name evidence="9" type="primary">yut</name>
    <name evidence="9" type="ORF">H9874_09565</name>
</gene>
<feature type="transmembrane region" description="Helical" evidence="8">
    <location>
        <begin position="252"/>
        <end position="273"/>
    </location>
</feature>
<dbReference type="Pfam" id="PF03253">
    <property type="entry name" value="UT"/>
    <property type="match status" value="1"/>
</dbReference>
<dbReference type="InterPro" id="IPR029020">
    <property type="entry name" value="Ammonium/urea_transptr"/>
</dbReference>
<keyword evidence="6 8" id="KW-0472">Membrane</keyword>
<keyword evidence="3" id="KW-1003">Cell membrane</keyword>
<dbReference type="AlphaFoldDB" id="A0A9D1R1R6"/>
<evidence type="ECO:0000256" key="2">
    <source>
        <dbReference type="ARBA" id="ARBA00005914"/>
    </source>
</evidence>
<evidence type="ECO:0000256" key="8">
    <source>
        <dbReference type="SAM" id="Phobius"/>
    </source>
</evidence>
<proteinExistence type="inferred from homology"/>
<reference evidence="9" key="1">
    <citation type="journal article" date="2021" name="PeerJ">
        <title>Extensive microbial diversity within the chicken gut microbiome revealed by metagenomics and culture.</title>
        <authorList>
            <person name="Gilroy R."/>
            <person name="Ravi A."/>
            <person name="Getino M."/>
            <person name="Pursley I."/>
            <person name="Horton D.L."/>
            <person name="Alikhan N.F."/>
            <person name="Baker D."/>
            <person name="Gharbi K."/>
            <person name="Hall N."/>
            <person name="Watson M."/>
            <person name="Adriaenssens E.M."/>
            <person name="Foster-Nyarko E."/>
            <person name="Jarju S."/>
            <person name="Secka A."/>
            <person name="Antonio M."/>
            <person name="Oren A."/>
            <person name="Chaudhuri R.R."/>
            <person name="La Ragione R."/>
            <person name="Hildebrand F."/>
            <person name="Pallen M.J."/>
        </authorList>
    </citation>
    <scope>NUCLEOTIDE SEQUENCE</scope>
    <source>
        <strain evidence="9">ChiSxjej5B17-1746</strain>
    </source>
</reference>
<dbReference type="NCBIfam" id="TIGR03441">
    <property type="entry name" value="urea_trans_yut"/>
    <property type="match status" value="1"/>
</dbReference>
<evidence type="ECO:0000256" key="1">
    <source>
        <dbReference type="ARBA" id="ARBA00004651"/>
    </source>
</evidence>
<dbReference type="Gene3D" id="1.10.3430.10">
    <property type="entry name" value="Ammonium transporter AmtB like domains"/>
    <property type="match status" value="1"/>
</dbReference>
<comment type="similarity">
    <text evidence="2">Belongs to the urea transporter family.</text>
</comment>
<evidence type="ECO:0000256" key="6">
    <source>
        <dbReference type="ARBA" id="ARBA00023136"/>
    </source>
</evidence>
<dbReference type="InterPro" id="IPR017807">
    <property type="entry name" value="Urea_transporter_bac"/>
</dbReference>
<protein>
    <submittedName>
        <fullName evidence="9">Urea transporter</fullName>
    </submittedName>
</protein>
<reference evidence="9" key="2">
    <citation type="submission" date="2021-04" db="EMBL/GenBank/DDBJ databases">
        <authorList>
            <person name="Gilroy R."/>
        </authorList>
    </citation>
    <scope>NUCLEOTIDE SEQUENCE</scope>
    <source>
        <strain evidence="9">ChiSxjej5B17-1746</strain>
    </source>
</reference>
<evidence type="ECO:0000256" key="3">
    <source>
        <dbReference type="ARBA" id="ARBA00022475"/>
    </source>
</evidence>
<comment type="subcellular location">
    <subcellularLocation>
        <location evidence="1">Cell membrane</location>
        <topology evidence="1">Multi-pass membrane protein</topology>
    </subcellularLocation>
</comment>
<dbReference type="PIRSF" id="PIRSF016502">
    <property type="entry name" value="Urea_transporter"/>
    <property type="match status" value="1"/>
</dbReference>
<feature type="transmembrane region" description="Helical" evidence="8">
    <location>
        <begin position="194"/>
        <end position="219"/>
    </location>
</feature>
<feature type="transmembrane region" description="Helical" evidence="8">
    <location>
        <begin position="280"/>
        <end position="298"/>
    </location>
</feature>
<dbReference type="InterPro" id="IPR004937">
    <property type="entry name" value="Urea_transporter"/>
</dbReference>
<feature type="transmembrane region" description="Helical" evidence="8">
    <location>
        <begin position="310"/>
        <end position="329"/>
    </location>
</feature>
<evidence type="ECO:0000313" key="10">
    <source>
        <dbReference type="Proteomes" id="UP000824264"/>
    </source>
</evidence>
<dbReference type="PANTHER" id="PTHR10464">
    <property type="entry name" value="UREA TRANSPORTER"/>
    <property type="match status" value="1"/>
</dbReference>
<evidence type="ECO:0000256" key="4">
    <source>
        <dbReference type="ARBA" id="ARBA00022692"/>
    </source>
</evidence>
<feature type="site" description="Important for channel permeability" evidence="7">
    <location>
        <position position="311"/>
    </location>
</feature>
<keyword evidence="4 8" id="KW-0812">Transmembrane</keyword>
<feature type="transmembrane region" description="Helical" evidence="8">
    <location>
        <begin position="226"/>
        <end position="246"/>
    </location>
</feature>
<name>A0A9D1R1R6_9BACT</name>
<sequence>MSDVAAQGTAPHSWGALASQNTFIHFVDVCLRGAGQVMFQNNPLTGLFFLVGIFWGAYSAHMISVGIGAIIGTVMGTLTAYATRAPKENINMGLHGYNGILVGCALPTFFAPTPLLWGYVIAGSIFSTILMRAISGVLRTWKVSAMTGPFVITTWFLMLAAYNFGHIQITSLPHPVVAVQPPVSDLFTLDMRQFWHAAFAGVSQVFLINNVITGILFLIGLAVSSVWAAVFAFVGSLVAICTAVILGGGSTAIIAGLFQFSAVLTAIGLGTTFYKPNWRVVIYALVGTIFTVVAQGALNVVLNTFGIPTLTFPFVIAAWIFLLPNLDLLPASHR</sequence>
<evidence type="ECO:0000256" key="5">
    <source>
        <dbReference type="ARBA" id="ARBA00022989"/>
    </source>
</evidence>
<dbReference type="EMBL" id="DXGI01000360">
    <property type="protein sequence ID" value="HIW79374.1"/>
    <property type="molecule type" value="Genomic_DNA"/>
</dbReference>
<organism evidence="9 10">
    <name type="scientific">Candidatus Bilophila faecipullorum</name>
    <dbReference type="NCBI Taxonomy" id="2838482"/>
    <lineage>
        <taxon>Bacteria</taxon>
        <taxon>Pseudomonadati</taxon>
        <taxon>Thermodesulfobacteriota</taxon>
        <taxon>Desulfovibrionia</taxon>
        <taxon>Desulfovibrionales</taxon>
        <taxon>Desulfovibrionaceae</taxon>
        <taxon>Bilophila</taxon>
    </lineage>
</organism>